<gene>
    <name evidence="2" type="ORF">H4W34_007492</name>
</gene>
<proteinExistence type="predicted"/>
<organism evidence="2 3">
    <name type="scientific">Actinomadura algeriensis</name>
    <dbReference type="NCBI Taxonomy" id="1679523"/>
    <lineage>
        <taxon>Bacteria</taxon>
        <taxon>Bacillati</taxon>
        <taxon>Actinomycetota</taxon>
        <taxon>Actinomycetes</taxon>
        <taxon>Streptosporangiales</taxon>
        <taxon>Thermomonosporaceae</taxon>
        <taxon>Actinomadura</taxon>
    </lineage>
</organism>
<accession>A0ABR9K4U9</accession>
<feature type="region of interest" description="Disordered" evidence="1">
    <location>
        <begin position="40"/>
        <end position="70"/>
    </location>
</feature>
<protein>
    <submittedName>
        <fullName evidence="2">Uncharacterized protein</fullName>
    </submittedName>
</protein>
<dbReference type="Proteomes" id="UP000627838">
    <property type="component" value="Unassembled WGS sequence"/>
</dbReference>
<name>A0ABR9K4U9_9ACTN</name>
<reference evidence="2 3" key="1">
    <citation type="submission" date="2020-10" db="EMBL/GenBank/DDBJ databases">
        <title>Sequencing the genomes of 1000 actinobacteria strains.</title>
        <authorList>
            <person name="Klenk H.-P."/>
        </authorList>
    </citation>
    <scope>NUCLEOTIDE SEQUENCE [LARGE SCALE GENOMIC DNA]</scope>
    <source>
        <strain evidence="2 3">DSM 46744</strain>
    </source>
</reference>
<evidence type="ECO:0000313" key="3">
    <source>
        <dbReference type="Proteomes" id="UP000627838"/>
    </source>
</evidence>
<dbReference type="EMBL" id="JADBDZ010000001">
    <property type="protein sequence ID" value="MBE1537659.1"/>
    <property type="molecule type" value="Genomic_DNA"/>
</dbReference>
<feature type="compositionally biased region" description="Low complexity" evidence="1">
    <location>
        <begin position="47"/>
        <end position="62"/>
    </location>
</feature>
<evidence type="ECO:0000313" key="2">
    <source>
        <dbReference type="EMBL" id="MBE1537659.1"/>
    </source>
</evidence>
<keyword evidence="3" id="KW-1185">Reference proteome</keyword>
<comment type="caution">
    <text evidence="2">The sequence shown here is derived from an EMBL/GenBank/DDBJ whole genome shotgun (WGS) entry which is preliminary data.</text>
</comment>
<evidence type="ECO:0000256" key="1">
    <source>
        <dbReference type="SAM" id="MobiDB-lite"/>
    </source>
</evidence>
<sequence length="70" mass="7157">MPTGDDTTAIIGRVAVIAEVADGGGRAFAAVSEASTVSRGDRAWPVSPRRAGAREGSGASGRQRWVRDCG</sequence>